<name>A0A7L7L2T0_9BACT</name>
<evidence type="ECO:0000313" key="2">
    <source>
        <dbReference type="Proteomes" id="UP000514509"/>
    </source>
</evidence>
<reference evidence="1 2" key="1">
    <citation type="submission" date="2020-08" db="EMBL/GenBank/DDBJ databases">
        <title>Adhaeribacter dokdonensis sp. nov., isolated from the rhizosphere of Elymus tsukushiensis, a plant native to the Dokdo Islands, Republic of Korea.</title>
        <authorList>
            <person name="Ghim S.Y."/>
        </authorList>
    </citation>
    <scope>NUCLEOTIDE SEQUENCE [LARGE SCALE GENOMIC DNA]</scope>
    <source>
        <strain evidence="1 2">KUDC8001</strain>
    </source>
</reference>
<dbReference type="Proteomes" id="UP000514509">
    <property type="component" value="Chromosome"/>
</dbReference>
<sequence length="157" mass="18133">MPYGFHEHKHRYAVCTAARAVQRSFVTTFNISRALETNSLPQFWRACVSLNQEEFDKQQEQWCHQIMQALGNLGVPTSYRRAAKIVAIYLKNAIILPGIGEEPLATIIHPLIENILLQSLAQVKGLHHLRTIRWTQLDALAYWNLVGDIRQQVRRFD</sequence>
<protein>
    <submittedName>
        <fullName evidence="1">Uncharacterized protein</fullName>
    </submittedName>
</protein>
<dbReference type="RefSeq" id="WP_182414308.1">
    <property type="nucleotide sequence ID" value="NZ_CP055153.1"/>
</dbReference>
<organism evidence="1 2">
    <name type="scientific">Adhaeribacter radiodurans</name>
    <dbReference type="NCBI Taxonomy" id="2745197"/>
    <lineage>
        <taxon>Bacteria</taxon>
        <taxon>Pseudomonadati</taxon>
        <taxon>Bacteroidota</taxon>
        <taxon>Cytophagia</taxon>
        <taxon>Cytophagales</taxon>
        <taxon>Hymenobacteraceae</taxon>
        <taxon>Adhaeribacter</taxon>
    </lineage>
</organism>
<accession>A0A7L7L2T0</accession>
<dbReference type="KEGG" id="add:HUW48_03255"/>
<dbReference type="AlphaFoldDB" id="A0A7L7L2T0"/>
<keyword evidence="2" id="KW-1185">Reference proteome</keyword>
<dbReference type="EMBL" id="CP055153">
    <property type="protein sequence ID" value="QMU27107.1"/>
    <property type="molecule type" value="Genomic_DNA"/>
</dbReference>
<evidence type="ECO:0000313" key="1">
    <source>
        <dbReference type="EMBL" id="QMU27107.1"/>
    </source>
</evidence>
<proteinExistence type="predicted"/>
<gene>
    <name evidence="1" type="ORF">HUW48_03255</name>
</gene>